<keyword evidence="4" id="KW-1185">Reference proteome</keyword>
<feature type="compositionally biased region" description="Low complexity" evidence="1">
    <location>
        <begin position="1183"/>
        <end position="1200"/>
    </location>
</feature>
<feature type="compositionally biased region" description="Low complexity" evidence="1">
    <location>
        <begin position="1231"/>
        <end position="1255"/>
    </location>
</feature>
<feature type="compositionally biased region" description="Basic and acidic residues" evidence="1">
    <location>
        <begin position="1203"/>
        <end position="1213"/>
    </location>
</feature>
<feature type="compositionally biased region" description="Low complexity" evidence="1">
    <location>
        <begin position="287"/>
        <end position="297"/>
    </location>
</feature>
<feature type="compositionally biased region" description="Low complexity" evidence="1">
    <location>
        <begin position="64"/>
        <end position="82"/>
    </location>
</feature>
<feature type="compositionally biased region" description="Gly residues" evidence="1">
    <location>
        <begin position="298"/>
        <end position="310"/>
    </location>
</feature>
<feature type="region of interest" description="Disordered" evidence="1">
    <location>
        <begin position="1306"/>
        <end position="1330"/>
    </location>
</feature>
<dbReference type="GO" id="GO:0010508">
    <property type="term" value="P:positive regulation of autophagy"/>
    <property type="evidence" value="ECO:0007669"/>
    <property type="project" value="TreeGrafter"/>
</dbReference>
<feature type="region of interest" description="Disordered" evidence="1">
    <location>
        <begin position="453"/>
        <end position="493"/>
    </location>
</feature>
<dbReference type="GO" id="GO:0005096">
    <property type="term" value="F:GTPase activator activity"/>
    <property type="evidence" value="ECO:0007669"/>
    <property type="project" value="InterPro"/>
</dbReference>
<accession>A0A0M9FRA3</accession>
<dbReference type="InterPro" id="IPR048255">
    <property type="entry name" value="IML1_N"/>
</dbReference>
<evidence type="ECO:0000313" key="4">
    <source>
        <dbReference type="Proteomes" id="UP000037923"/>
    </source>
</evidence>
<reference evidence="3 4" key="1">
    <citation type="submission" date="2015-07" db="EMBL/GenBank/DDBJ databases">
        <title>High-quality genome of monoxenous trypanosomatid Leptomonas pyrrhocoris.</title>
        <authorList>
            <person name="Flegontov P."/>
            <person name="Butenko A."/>
            <person name="Firsov S."/>
            <person name="Vlcek C."/>
            <person name="Logacheva M.D."/>
            <person name="Field M."/>
            <person name="Filatov D."/>
            <person name="Flegontova O."/>
            <person name="Gerasimov E."/>
            <person name="Jackson A.P."/>
            <person name="Kelly S."/>
            <person name="Opperdoes F."/>
            <person name="O'Reilly A."/>
            <person name="Votypka J."/>
            <person name="Yurchenko V."/>
            <person name="Lukes J."/>
        </authorList>
    </citation>
    <scope>NUCLEOTIDE SEQUENCE [LARGE SCALE GENOMIC DNA]</scope>
    <source>
        <strain evidence="3">H10</strain>
    </source>
</reference>
<dbReference type="PANTHER" id="PTHR13179:SF8">
    <property type="entry name" value="GATOR COMPLEX PROTEIN DEPDC5"/>
    <property type="match status" value="1"/>
</dbReference>
<dbReference type="GO" id="GO:1904262">
    <property type="term" value="P:negative regulation of TORC1 signaling"/>
    <property type="evidence" value="ECO:0007669"/>
    <property type="project" value="TreeGrafter"/>
</dbReference>
<gene>
    <name evidence="3" type="ORF">ABB37_09270</name>
</gene>
<dbReference type="RefSeq" id="XP_015652705.1">
    <property type="nucleotide sequence ID" value="XM_015808654.1"/>
</dbReference>
<feature type="region of interest" description="Disordered" evidence="1">
    <location>
        <begin position="883"/>
        <end position="975"/>
    </location>
</feature>
<feature type="compositionally biased region" description="Low complexity" evidence="1">
    <location>
        <begin position="907"/>
        <end position="916"/>
    </location>
</feature>
<evidence type="ECO:0000256" key="1">
    <source>
        <dbReference type="SAM" id="MobiDB-lite"/>
    </source>
</evidence>
<dbReference type="GO" id="GO:1990130">
    <property type="term" value="C:GATOR1 complex"/>
    <property type="evidence" value="ECO:0007669"/>
    <property type="project" value="TreeGrafter"/>
</dbReference>
<feature type="compositionally biased region" description="Basic and acidic residues" evidence="1">
    <location>
        <begin position="929"/>
        <end position="942"/>
    </location>
</feature>
<sequence>MSAVKGATLRRQQRHRHTPDAAHGCDTPIPLVFRTHNDGLSKAAFLFCPKNFNLVNPTTAAAAASPNAASPNSTSGSPAGAARHGAGVPNASGAGSPSNPKRFAASTSPAATTAAATATATAATAASAAPSADAESVRTLVEAIVELRPFFAPPLFNSSTNSGSTMNLSALVSGSPPTASTAHLDQSPSFNSLMVRPSSSASLGLGSYVDLMSLSSFASPTAYGGGAGANDSFNFSGTVTSAATGRYEDRPRAAGSPRAVGSAGGGQRMRPAAPHAAYAGGPGMLGGSSVHHNAGSSSSGGGGGGGAAGAGAGAAGGSGGVAGAAHTAIGTSASSLMHPSGGWICRAMAFNEKEVSHANGAISVNQSLTAKCALINEVAKGKIMARILSSYEEVQERYGLSHVELTVDNQYVSRSDLFLLSQALRERILYEGEEIHLCGFRLRVREMLQVVSSGSGPSPVSSSPAIPISAPTTGAGSGSGASPANIANTPANNTGGTSSYVRVGCGLVLPTTRINFQSLSPVHYIVVELAREMWDTTIDGRIALTWALRKFLSELLLKQLPKRKASPLIRVVFTGRLQKEFQFDRHGDVFHVLELPREARNVDVVEEVRMHCEALVDRVLREVQTTAYHQLEAEVAAYRDGRAGRGGGGSGEQQPRGGGGAAGGWREGEGDSGVYSSPTTTSPDRDAALEAYVRQRQTYIDAITPKRLFVHAKQSNTLEALSILVERSNHHYIDRHLTLSGHAITVVSAGKGFYQVTNSLVQIVCARLHDMGLEKVHVVCIGRPPLHVTPLLEYTADDDTLRSQYHLHSRALSSTGAARGGAHAPSTAVERYYETPEWISVFFFHSALSNNGGETVFELLPKEHWQREHPVMSIADMMWQPQELRSSPTPASLQQQQQQQLRSSPNSGGASAGSAGKTLLGTAQAGGGRHSDYVKGGEEDGHYATSNAAARQRGDLDEPAPAAAEGGPGCEPVGHGGGVEDVASAHHVSADAAANPPLLIPGLGLRFYPLADVTLPVATAAAASADFSVDRWESKSAMCADDGNATSAAATAVSPTWASRSYFPDVLEVSATASHGTDLLPSLASPASHHASLGPRTKTSTTAGRASPVFAAGGAASSPLLVRTTTASSSVFTSPNVPMRGSMPRAGAPAMAAAWREHHHTLHGLHSSLNASQPHLAYPPHPAFAGAFPPLLQPSSTSPQRRGSGDGPRRDAEVGTGGSAQRRVRGGGSVGATTTAAVRMPPYPSSSSIAVSASGAGDGRRHSQPNSLTSYTMMSHPSLHISRSFDYQTTANPTYHSLGAFERSVRSAGSSLTGRHHHHNSSPSSHLQPRSLLCREGSVAKSSGNSICGRPPASGAAAAAAAAAVNESGAGLQSLEGGGGVGGAPLRRARGTAYTPRS</sequence>
<feature type="region of interest" description="Disordered" evidence="1">
    <location>
        <begin position="246"/>
        <end position="310"/>
    </location>
</feature>
<feature type="compositionally biased region" description="Gly residues" evidence="1">
    <location>
        <begin position="644"/>
        <end position="665"/>
    </location>
</feature>
<dbReference type="GeneID" id="26909553"/>
<name>A0A0M9FRA3_LEPPY</name>
<dbReference type="OrthoDB" id="438939at2759"/>
<feature type="region of interest" description="Disordered" evidence="1">
    <location>
        <begin position="1365"/>
        <end position="1398"/>
    </location>
</feature>
<feature type="region of interest" description="Disordered" evidence="1">
    <location>
        <begin position="64"/>
        <end position="108"/>
    </location>
</feature>
<dbReference type="Proteomes" id="UP000037923">
    <property type="component" value="Unassembled WGS sequence"/>
</dbReference>
<organism evidence="3 4">
    <name type="scientific">Leptomonas pyrrhocoris</name>
    <name type="common">Firebug parasite</name>
    <dbReference type="NCBI Taxonomy" id="157538"/>
    <lineage>
        <taxon>Eukaryota</taxon>
        <taxon>Discoba</taxon>
        <taxon>Euglenozoa</taxon>
        <taxon>Kinetoplastea</taxon>
        <taxon>Metakinetoplastina</taxon>
        <taxon>Trypanosomatida</taxon>
        <taxon>Trypanosomatidae</taxon>
        <taxon>Leishmaniinae</taxon>
        <taxon>Leptomonas</taxon>
    </lineage>
</organism>
<feature type="region of interest" description="Disordered" evidence="1">
    <location>
        <begin position="642"/>
        <end position="684"/>
    </location>
</feature>
<dbReference type="VEuPathDB" id="TriTrypDB:LpyrH10_30_0310"/>
<feature type="region of interest" description="Disordered" evidence="1">
    <location>
        <begin position="1173"/>
        <end position="1271"/>
    </location>
</feature>
<feature type="region of interest" description="Disordered" evidence="1">
    <location>
        <begin position="1"/>
        <end position="26"/>
    </location>
</feature>
<comment type="caution">
    <text evidence="3">The sequence shown here is derived from an EMBL/GenBank/DDBJ whole genome shotgun (WGS) entry which is preliminary data.</text>
</comment>
<feature type="compositionally biased region" description="Polar residues" evidence="1">
    <location>
        <begin position="883"/>
        <end position="893"/>
    </location>
</feature>
<evidence type="ECO:0000313" key="3">
    <source>
        <dbReference type="EMBL" id="KPA74266.1"/>
    </source>
</evidence>
<dbReference type="InterPro" id="IPR027244">
    <property type="entry name" value="IML1"/>
</dbReference>
<feature type="domain" description="Vacuolar membrane-associated protein Iml1 N-terminal" evidence="2">
    <location>
        <begin position="502"/>
        <end position="580"/>
    </location>
</feature>
<feature type="domain" description="Vacuolar membrane-associated protein Iml1 N-terminal" evidence="2">
    <location>
        <begin position="703"/>
        <end position="794"/>
    </location>
</feature>
<feature type="compositionally biased region" description="Low complexity" evidence="1">
    <location>
        <begin position="1081"/>
        <end position="1093"/>
    </location>
</feature>
<feature type="compositionally biased region" description="Gly residues" evidence="1">
    <location>
        <begin position="966"/>
        <end position="975"/>
    </location>
</feature>
<feature type="region of interest" description="Disordered" evidence="1">
    <location>
        <begin position="1081"/>
        <end position="1103"/>
    </location>
</feature>
<dbReference type="EMBL" id="LGTL01000030">
    <property type="protein sequence ID" value="KPA74266.1"/>
    <property type="molecule type" value="Genomic_DNA"/>
</dbReference>
<dbReference type="PANTHER" id="PTHR13179">
    <property type="entry name" value="DEP DOMAIN CONTAINING PROTEIN 5"/>
    <property type="match status" value="1"/>
</dbReference>
<dbReference type="Pfam" id="PF12257">
    <property type="entry name" value="IML1"/>
    <property type="match status" value="2"/>
</dbReference>
<evidence type="ECO:0000259" key="2">
    <source>
        <dbReference type="Pfam" id="PF12257"/>
    </source>
</evidence>
<protein>
    <recommendedName>
        <fullName evidence="2">Vacuolar membrane-associated protein Iml1 N-terminal domain-containing protein</fullName>
    </recommendedName>
</protein>
<proteinExistence type="predicted"/>
<feature type="compositionally biased region" description="Low complexity" evidence="1">
    <location>
        <begin position="1365"/>
        <end position="1375"/>
    </location>
</feature>
<feature type="region of interest" description="Disordered" evidence="1">
    <location>
        <begin position="1131"/>
        <end position="1151"/>
    </location>
</feature>